<name>X5DQF3_9CORY</name>
<accession>X5DQF3</accession>
<sequence>MIRLSAGIPAHPSPLSVARIAAALTAGALVAAIVPLAAAGPNSVTEYSVPAGCAPYAPRDVEESASSGSGGGPPKLMEDAPGAVECQVPSPSMGRDFSVIVRPSLSPNNEKVALFLDGADSGEVNGWVEKAGAVNKLTDVDMTLVFPVIDPWTWSQNWDGGVESSDAQFETFLAGELPDYLENAFDVPGGGRGTTGVVGLSAGAYGTLNLATKYPEQYSSVYALSGIYDPQSAGGRFAIDATSTYLSGRERAPWTSEASRAANNPMRNLHKLTMPAIVNVSTGIVHPEEMVGTDPLSAFFVGGPVETGTFVMTAQLQAEAIRQGMDNIDFRYDILGGHTWPTWRRAAFDNGTIWTFLERI</sequence>
<dbReference type="HOGENOM" id="CLU_833457_0_0_11"/>
<dbReference type="InterPro" id="IPR029058">
    <property type="entry name" value="AB_hydrolase_fold"/>
</dbReference>
<dbReference type="EMBL" id="CP006842">
    <property type="protein sequence ID" value="AHW63519.1"/>
    <property type="molecule type" value="Genomic_DNA"/>
</dbReference>
<dbReference type="Pfam" id="PF00756">
    <property type="entry name" value="Esterase"/>
    <property type="match status" value="1"/>
</dbReference>
<dbReference type="Gene3D" id="3.40.50.1820">
    <property type="entry name" value="alpha/beta hydrolase"/>
    <property type="match status" value="1"/>
</dbReference>
<evidence type="ECO:0000313" key="3">
    <source>
        <dbReference type="Proteomes" id="UP000023703"/>
    </source>
</evidence>
<dbReference type="OrthoDB" id="4510758at2"/>
<organism evidence="2 3">
    <name type="scientific">Corynebacterium glyciniphilum AJ 3170</name>
    <dbReference type="NCBI Taxonomy" id="1404245"/>
    <lineage>
        <taxon>Bacteria</taxon>
        <taxon>Bacillati</taxon>
        <taxon>Actinomycetota</taxon>
        <taxon>Actinomycetes</taxon>
        <taxon>Mycobacteriales</taxon>
        <taxon>Corynebacteriaceae</taxon>
        <taxon>Corynebacterium</taxon>
    </lineage>
</organism>
<gene>
    <name evidence="2" type="ORF">CGLY_05355</name>
</gene>
<dbReference type="Proteomes" id="UP000023703">
    <property type="component" value="Chromosome"/>
</dbReference>
<evidence type="ECO:0000256" key="1">
    <source>
        <dbReference type="SAM" id="MobiDB-lite"/>
    </source>
</evidence>
<dbReference type="InterPro" id="IPR000801">
    <property type="entry name" value="Esterase-like"/>
</dbReference>
<dbReference type="eggNOG" id="COG0627">
    <property type="taxonomic scope" value="Bacteria"/>
</dbReference>
<reference evidence="2 3" key="1">
    <citation type="journal article" date="2015" name="Int. J. Syst. Evol. Microbiol.">
        <title>Revisiting Corynebacterium glyciniphilum (ex Kubota et al., 1972) sp. nov., nom. rev., isolated from putrefied banana.</title>
        <authorList>
            <person name="Al-Dilaimi A."/>
            <person name="Bednarz H."/>
            <person name="Lomker A."/>
            <person name="Niehaus K."/>
            <person name="Kalinowski J."/>
            <person name="Ruckert C."/>
        </authorList>
    </citation>
    <scope>NUCLEOTIDE SEQUENCE [LARGE SCALE GENOMIC DNA]</scope>
    <source>
        <strain evidence="2">AJ 3170</strain>
    </source>
</reference>
<proteinExistence type="predicted"/>
<feature type="region of interest" description="Disordered" evidence="1">
    <location>
        <begin position="59"/>
        <end position="81"/>
    </location>
</feature>
<dbReference type="STRING" id="1404245.CGLY_05355"/>
<dbReference type="RefSeq" id="WP_081803786.1">
    <property type="nucleotide sequence ID" value="NZ_CP006842.1"/>
</dbReference>
<dbReference type="AlphaFoldDB" id="X5DQF3"/>
<dbReference type="KEGG" id="cgy:CGLY_05355"/>
<protein>
    <submittedName>
        <fullName evidence="2">Putative secreted trehalose corynomycolyl transferase</fullName>
    </submittedName>
</protein>
<dbReference type="SUPFAM" id="SSF53474">
    <property type="entry name" value="alpha/beta-Hydrolases"/>
    <property type="match status" value="1"/>
</dbReference>
<dbReference type="GO" id="GO:0016740">
    <property type="term" value="F:transferase activity"/>
    <property type="evidence" value="ECO:0007669"/>
    <property type="project" value="UniProtKB-KW"/>
</dbReference>
<keyword evidence="3" id="KW-1185">Reference proteome</keyword>
<evidence type="ECO:0000313" key="2">
    <source>
        <dbReference type="EMBL" id="AHW63519.1"/>
    </source>
</evidence>
<keyword evidence="2" id="KW-0808">Transferase</keyword>